<keyword evidence="5" id="KW-0997">Cell inner membrane</keyword>
<dbReference type="Gene3D" id="3.55.40.10">
    <property type="entry name" value="minor pseudopilin epsh domain"/>
    <property type="match status" value="1"/>
</dbReference>
<dbReference type="GO" id="GO:0015627">
    <property type="term" value="C:type II protein secretion system complex"/>
    <property type="evidence" value="ECO:0007669"/>
    <property type="project" value="InterPro"/>
</dbReference>
<dbReference type="Pfam" id="PF12019">
    <property type="entry name" value="GspH"/>
    <property type="match status" value="1"/>
</dbReference>
<evidence type="ECO:0000313" key="12">
    <source>
        <dbReference type="EMBL" id="KEI72841.1"/>
    </source>
</evidence>
<name>A0A081KFB5_9GAMM</name>
<dbReference type="Proteomes" id="UP000027997">
    <property type="component" value="Unassembled WGS sequence"/>
</dbReference>
<keyword evidence="6" id="KW-0812">Transmembrane</keyword>
<evidence type="ECO:0000256" key="3">
    <source>
        <dbReference type="ARBA" id="ARBA00022475"/>
    </source>
</evidence>
<evidence type="ECO:0000256" key="8">
    <source>
        <dbReference type="ARBA" id="ARBA00023136"/>
    </source>
</evidence>
<dbReference type="InterPro" id="IPR022346">
    <property type="entry name" value="T2SS_GspH"/>
</dbReference>
<dbReference type="eggNOG" id="COG4970">
    <property type="taxonomic scope" value="Bacteria"/>
</dbReference>
<keyword evidence="7" id="KW-1133">Transmembrane helix</keyword>
<feature type="domain" description="General secretion pathway GspH" evidence="11">
    <location>
        <begin position="46"/>
        <end position="164"/>
    </location>
</feature>
<dbReference type="STRING" id="305900.GV64_20830"/>
<dbReference type="GO" id="GO:0005886">
    <property type="term" value="C:plasma membrane"/>
    <property type="evidence" value="ECO:0007669"/>
    <property type="project" value="UniProtKB-SubCell"/>
</dbReference>
<dbReference type="GO" id="GO:0015628">
    <property type="term" value="P:protein secretion by the type II secretion system"/>
    <property type="evidence" value="ECO:0007669"/>
    <property type="project" value="InterPro"/>
</dbReference>
<sequence>MKLFSLRGFSMIELIIVVLISSLILSIAAPRIGQISTRANLESVQRNLISSLFFARAEAMKQGSGVTVCPSNDSATCLATPASWNNGWIIFLDIDGNGALDAGVDQLIRASVIPSVATVAWGGTRNITFQGEGNVITGSQGDLRICDLNGDLSVIRGVTVNLTGRVVENNTVTCP</sequence>
<evidence type="ECO:0000313" key="13">
    <source>
        <dbReference type="Proteomes" id="UP000027997"/>
    </source>
</evidence>
<keyword evidence="4" id="KW-0488">Methylation</keyword>
<evidence type="ECO:0000256" key="10">
    <source>
        <dbReference type="ARBA" id="ARBA00030775"/>
    </source>
</evidence>
<evidence type="ECO:0000256" key="2">
    <source>
        <dbReference type="ARBA" id="ARBA00021549"/>
    </source>
</evidence>
<dbReference type="NCBIfam" id="TIGR02532">
    <property type="entry name" value="IV_pilin_GFxxxE"/>
    <property type="match status" value="1"/>
</dbReference>
<evidence type="ECO:0000256" key="1">
    <source>
        <dbReference type="ARBA" id="ARBA00004377"/>
    </source>
</evidence>
<evidence type="ECO:0000256" key="5">
    <source>
        <dbReference type="ARBA" id="ARBA00022519"/>
    </source>
</evidence>
<organism evidence="12 13">
    <name type="scientific">Endozoicomonas elysicola</name>
    <dbReference type="NCBI Taxonomy" id="305900"/>
    <lineage>
        <taxon>Bacteria</taxon>
        <taxon>Pseudomonadati</taxon>
        <taxon>Pseudomonadota</taxon>
        <taxon>Gammaproteobacteria</taxon>
        <taxon>Oceanospirillales</taxon>
        <taxon>Endozoicomonadaceae</taxon>
        <taxon>Endozoicomonas</taxon>
    </lineage>
</organism>
<keyword evidence="13" id="KW-1185">Reference proteome</keyword>
<evidence type="ECO:0000256" key="7">
    <source>
        <dbReference type="ARBA" id="ARBA00022989"/>
    </source>
</evidence>
<comment type="subcellular location">
    <subcellularLocation>
        <location evidence="1">Cell inner membrane</location>
        <topology evidence="1">Single-pass membrane protein</topology>
    </subcellularLocation>
</comment>
<proteinExistence type="inferred from homology"/>
<evidence type="ECO:0000256" key="9">
    <source>
        <dbReference type="ARBA" id="ARBA00025772"/>
    </source>
</evidence>
<keyword evidence="8" id="KW-0472">Membrane</keyword>
<dbReference type="SUPFAM" id="SSF54523">
    <property type="entry name" value="Pili subunits"/>
    <property type="match status" value="1"/>
</dbReference>
<keyword evidence="3" id="KW-1003">Cell membrane</keyword>
<accession>A0A081KFB5</accession>
<dbReference type="InterPro" id="IPR012902">
    <property type="entry name" value="N_methyl_site"/>
</dbReference>
<dbReference type="RefSeq" id="WP_020581523.1">
    <property type="nucleotide sequence ID" value="NZ_JOJP01000001.1"/>
</dbReference>
<comment type="similarity">
    <text evidence="9">Belongs to the GSP H family.</text>
</comment>
<evidence type="ECO:0000259" key="11">
    <source>
        <dbReference type="Pfam" id="PF12019"/>
    </source>
</evidence>
<reference evidence="12 13" key="1">
    <citation type="submission" date="2014-06" db="EMBL/GenBank/DDBJ databases">
        <title>Whole Genome Sequences of Three Symbiotic Endozoicomonas Bacteria.</title>
        <authorList>
            <person name="Neave M.J."/>
            <person name="Apprill A."/>
            <person name="Voolstra C.R."/>
        </authorList>
    </citation>
    <scope>NUCLEOTIDE SEQUENCE [LARGE SCALE GENOMIC DNA]</scope>
    <source>
        <strain evidence="12 13">DSM 22380</strain>
    </source>
</reference>
<dbReference type="AlphaFoldDB" id="A0A081KFB5"/>
<dbReference type="InterPro" id="IPR045584">
    <property type="entry name" value="Pilin-like"/>
</dbReference>
<gene>
    <name evidence="12" type="ORF">GV64_20830</name>
</gene>
<comment type="caution">
    <text evidence="12">The sequence shown here is derived from an EMBL/GenBank/DDBJ whole genome shotgun (WGS) entry which is preliminary data.</text>
</comment>
<evidence type="ECO:0000256" key="4">
    <source>
        <dbReference type="ARBA" id="ARBA00022481"/>
    </source>
</evidence>
<dbReference type="EMBL" id="JOJP01000001">
    <property type="protein sequence ID" value="KEI72841.1"/>
    <property type="molecule type" value="Genomic_DNA"/>
</dbReference>
<evidence type="ECO:0000256" key="6">
    <source>
        <dbReference type="ARBA" id="ARBA00022692"/>
    </source>
</evidence>
<protein>
    <recommendedName>
        <fullName evidence="2">Type II secretion system protein H</fullName>
    </recommendedName>
    <alternativeName>
        <fullName evidence="10">General secretion pathway protein H</fullName>
    </alternativeName>
</protein>